<proteinExistence type="predicted"/>
<keyword evidence="1" id="KW-0812">Transmembrane</keyword>
<dbReference type="GO" id="GO:0016301">
    <property type="term" value="F:kinase activity"/>
    <property type="evidence" value="ECO:0007669"/>
    <property type="project" value="UniProtKB-KW"/>
</dbReference>
<dbReference type="InterPro" id="IPR010559">
    <property type="entry name" value="Sig_transdc_His_kin_internal"/>
</dbReference>
<protein>
    <submittedName>
        <fullName evidence="3">Sensor histidine kinase</fullName>
    </submittedName>
</protein>
<evidence type="ECO:0000256" key="1">
    <source>
        <dbReference type="SAM" id="Phobius"/>
    </source>
</evidence>
<keyword evidence="1" id="KW-1133">Transmembrane helix</keyword>
<dbReference type="Proteomes" id="UP001560573">
    <property type="component" value="Unassembled WGS sequence"/>
</dbReference>
<evidence type="ECO:0000313" key="4">
    <source>
        <dbReference type="Proteomes" id="UP001560573"/>
    </source>
</evidence>
<reference evidence="3 4" key="1">
    <citation type="submission" date="2023-07" db="EMBL/GenBank/DDBJ databases">
        <authorList>
            <person name="Lian W.-H."/>
        </authorList>
    </citation>
    <scope>NUCLEOTIDE SEQUENCE [LARGE SCALE GENOMIC DNA]</scope>
    <source>
        <strain evidence="3 4">SYSU DXS3180</strain>
    </source>
</reference>
<dbReference type="InterPro" id="IPR050640">
    <property type="entry name" value="Bact_2-comp_sensor_kinase"/>
</dbReference>
<dbReference type="SUPFAM" id="SSF55874">
    <property type="entry name" value="ATPase domain of HSP90 chaperone/DNA topoisomerase II/histidine kinase"/>
    <property type="match status" value="1"/>
</dbReference>
<dbReference type="EMBL" id="JAULBC010000004">
    <property type="protein sequence ID" value="MEX6688528.1"/>
    <property type="molecule type" value="Genomic_DNA"/>
</dbReference>
<comment type="caution">
    <text evidence="3">The sequence shown here is derived from an EMBL/GenBank/DDBJ whole genome shotgun (WGS) entry which is preliminary data.</text>
</comment>
<dbReference type="InterPro" id="IPR036890">
    <property type="entry name" value="HATPase_C_sf"/>
</dbReference>
<evidence type="ECO:0000313" key="3">
    <source>
        <dbReference type="EMBL" id="MEX6688528.1"/>
    </source>
</evidence>
<keyword evidence="1" id="KW-0472">Membrane</keyword>
<dbReference type="Pfam" id="PF06580">
    <property type="entry name" value="His_kinase"/>
    <property type="match status" value="1"/>
</dbReference>
<feature type="transmembrane region" description="Helical" evidence="1">
    <location>
        <begin position="46"/>
        <end position="64"/>
    </location>
</feature>
<feature type="transmembrane region" description="Helical" evidence="1">
    <location>
        <begin position="7"/>
        <end position="26"/>
    </location>
</feature>
<feature type="domain" description="Signal transduction histidine kinase internal region" evidence="2">
    <location>
        <begin position="171"/>
        <end position="249"/>
    </location>
</feature>
<keyword evidence="3" id="KW-0418">Kinase</keyword>
<keyword evidence="4" id="KW-1185">Reference proteome</keyword>
<gene>
    <name evidence="3" type="ORF">QTN47_13525</name>
</gene>
<organism evidence="3 4">
    <name type="scientific">Danxiaibacter flavus</name>
    <dbReference type="NCBI Taxonomy" id="3049108"/>
    <lineage>
        <taxon>Bacteria</taxon>
        <taxon>Pseudomonadati</taxon>
        <taxon>Bacteroidota</taxon>
        <taxon>Chitinophagia</taxon>
        <taxon>Chitinophagales</taxon>
        <taxon>Chitinophagaceae</taxon>
        <taxon>Danxiaibacter</taxon>
    </lineage>
</organism>
<feature type="transmembrane region" description="Helical" evidence="1">
    <location>
        <begin position="73"/>
        <end position="90"/>
    </location>
</feature>
<dbReference type="PANTHER" id="PTHR34220">
    <property type="entry name" value="SENSOR HISTIDINE KINASE YPDA"/>
    <property type="match status" value="1"/>
</dbReference>
<dbReference type="Gene3D" id="3.30.565.10">
    <property type="entry name" value="Histidine kinase-like ATPase, C-terminal domain"/>
    <property type="match status" value="1"/>
</dbReference>
<feature type="transmembrane region" description="Helical" evidence="1">
    <location>
        <begin position="128"/>
        <end position="150"/>
    </location>
</feature>
<accession>A0ABV3ZFC9</accession>
<keyword evidence="3" id="KW-0808">Transferase</keyword>
<name>A0ABV3ZFC9_9BACT</name>
<dbReference type="RefSeq" id="WP_369329937.1">
    <property type="nucleotide sequence ID" value="NZ_JAULBC010000004.1"/>
</dbReference>
<sequence length="356" mass="41794">MLRSKTSTIIIHLAGWLIFLSLPFLLFPAPLGNQNVLNLLSSFNYWLYYFFYVFLFYFNAYFLIPAIYFKKKYALYALVIAALFILVYFLKQPTHTEPPLRSFRPEPGMEMRGPPPGFNRERRPPRPFRVNLVTVFLFTMVWALSTAFRITQQWTETERRAVKAEADKANAELSFLKAQINPHFLFNTLNNIYLLAIKKNENTPASIMKLSNLMRYVTEDTNQHFVPLDEEINCIRDYIDLQRLRLSNKVNLDFQVEGKTENKVVPPLLFITFIENVFKYGISNHELSTINIHIYSDDKSITFYCRNRIFQTKPQERTGIGIENTRKRLGHLYAGKHVLNITTEKDYFTVELILPV</sequence>
<evidence type="ECO:0000259" key="2">
    <source>
        <dbReference type="Pfam" id="PF06580"/>
    </source>
</evidence>
<dbReference type="PANTHER" id="PTHR34220:SF7">
    <property type="entry name" value="SENSOR HISTIDINE KINASE YPDA"/>
    <property type="match status" value="1"/>
</dbReference>